<proteinExistence type="predicted"/>
<dbReference type="EMBL" id="JBBPFD010000216">
    <property type="protein sequence ID" value="KAK7879671.1"/>
    <property type="molecule type" value="Genomic_DNA"/>
</dbReference>
<evidence type="ECO:0000256" key="1">
    <source>
        <dbReference type="SAM" id="Coils"/>
    </source>
</evidence>
<dbReference type="PANTHER" id="PTHR14392:SF3">
    <property type="entry name" value="PROTEIN NIBAN 1"/>
    <property type="match status" value="1"/>
</dbReference>
<accession>A0AAW0MSA5</accession>
<dbReference type="PANTHER" id="PTHR14392">
    <property type="entry name" value="NIBAN FAMILY MEMBER"/>
    <property type="match status" value="1"/>
</dbReference>
<name>A0AAW0MSA5_9GOBI</name>
<protein>
    <submittedName>
        <fullName evidence="3">Uncharacterized protein</fullName>
    </submittedName>
</protein>
<organism evidence="3 4">
    <name type="scientific">Mugilogobius chulae</name>
    <name type="common">yellowstripe goby</name>
    <dbReference type="NCBI Taxonomy" id="88201"/>
    <lineage>
        <taxon>Eukaryota</taxon>
        <taxon>Metazoa</taxon>
        <taxon>Chordata</taxon>
        <taxon>Craniata</taxon>
        <taxon>Vertebrata</taxon>
        <taxon>Euteleostomi</taxon>
        <taxon>Actinopterygii</taxon>
        <taxon>Neopterygii</taxon>
        <taxon>Teleostei</taxon>
        <taxon>Neoteleostei</taxon>
        <taxon>Acanthomorphata</taxon>
        <taxon>Gobiaria</taxon>
        <taxon>Gobiiformes</taxon>
        <taxon>Gobioidei</taxon>
        <taxon>Gobiidae</taxon>
        <taxon>Gobionellinae</taxon>
        <taxon>Mugilogobius</taxon>
    </lineage>
</organism>
<evidence type="ECO:0000313" key="4">
    <source>
        <dbReference type="Proteomes" id="UP001460270"/>
    </source>
</evidence>
<sequence>MRRVSPVGPVTRVSAEGRGLSQGAGPAHVCEGAGPVHVCRGAGPVEQVRRLSLNIPDQTRPGHKRKERERVCIKPQDLNKPQTGLSEAEAELRRFAPFYRKQFCVARFNEVQSEQQQEQTLQLLRQKVRDLQLLRQTLQLLRQKVRHLQLLRQTLQLLRQKVRHLQLLRQNLQLLRQKVRDLQLLRQTLQLLRQTLQLLRQKVRDLTAAQTDLTAAQTRLETDTEAPPEGGEVLYEDAVFYFDETRKWRERYIVVRANYSLECHESLESFLKGGAPLHRLLPTGGAVLTTEEKYMQLVDQCFPDDSSHLSVIFFFLSEDHKRPESVVNMLLWSESSSKNTFRSLQKVPTQTYPSFSLVLRRTLLHPFPRCRDSFLFTSGCRIDETRISASNNNRDKGFSERHPGLCQAPEPRYESALRTGESGLRRGESGLQRGKSGPGTRTKVRVRSAYRQVRSTERRVWSRYESGLRRGKSGQVRST</sequence>
<evidence type="ECO:0000313" key="3">
    <source>
        <dbReference type="EMBL" id="KAK7879671.1"/>
    </source>
</evidence>
<dbReference type="Proteomes" id="UP001460270">
    <property type="component" value="Unassembled WGS sequence"/>
</dbReference>
<feature type="region of interest" description="Disordered" evidence="2">
    <location>
        <begin position="419"/>
        <end position="449"/>
    </location>
</feature>
<evidence type="ECO:0000256" key="2">
    <source>
        <dbReference type="SAM" id="MobiDB-lite"/>
    </source>
</evidence>
<keyword evidence="1" id="KW-0175">Coiled coil</keyword>
<dbReference type="Pfam" id="PF26089">
    <property type="entry name" value="PH_Niban2"/>
    <property type="match status" value="1"/>
</dbReference>
<feature type="region of interest" description="Disordered" evidence="2">
    <location>
        <begin position="1"/>
        <end position="26"/>
    </location>
</feature>
<keyword evidence="4" id="KW-1185">Reference proteome</keyword>
<comment type="caution">
    <text evidence="3">The sequence shown here is derived from an EMBL/GenBank/DDBJ whole genome shotgun (WGS) entry which is preliminary data.</text>
</comment>
<dbReference type="AlphaFoldDB" id="A0AAW0MSA5"/>
<feature type="coiled-coil region" evidence="1">
    <location>
        <begin position="114"/>
        <end position="209"/>
    </location>
</feature>
<gene>
    <name evidence="3" type="ORF">WMY93_033607</name>
</gene>
<dbReference type="InterPro" id="IPR026088">
    <property type="entry name" value="Niban-like"/>
</dbReference>
<reference evidence="4" key="1">
    <citation type="submission" date="2024-04" db="EMBL/GenBank/DDBJ databases">
        <title>Salinicola lusitanus LLJ914,a marine bacterium isolated from the Okinawa Trough.</title>
        <authorList>
            <person name="Li J."/>
        </authorList>
    </citation>
    <scope>NUCLEOTIDE SEQUENCE [LARGE SCALE GENOMIC DNA]</scope>
</reference>